<gene>
    <name evidence="6" type="ORF">ABID37_002666</name>
</gene>
<keyword evidence="7" id="KW-1185">Reference proteome</keyword>
<evidence type="ECO:0000256" key="4">
    <source>
        <dbReference type="SAM" id="SignalP"/>
    </source>
</evidence>
<dbReference type="InterPro" id="IPR028081">
    <property type="entry name" value="Leu-bd"/>
</dbReference>
<dbReference type="EMBL" id="JBEPML010000008">
    <property type="protein sequence ID" value="MET3792449.1"/>
    <property type="molecule type" value="Genomic_DNA"/>
</dbReference>
<protein>
    <submittedName>
        <fullName evidence="6">Branched-chain amino acid transport system substrate-binding protein</fullName>
    </submittedName>
</protein>
<dbReference type="RefSeq" id="WP_354195477.1">
    <property type="nucleotide sequence ID" value="NZ_JBEPML010000008.1"/>
</dbReference>
<dbReference type="PANTHER" id="PTHR30483">
    <property type="entry name" value="LEUCINE-SPECIFIC-BINDING PROTEIN"/>
    <property type="match status" value="1"/>
</dbReference>
<feature type="signal peptide" evidence="4">
    <location>
        <begin position="1"/>
        <end position="24"/>
    </location>
</feature>
<feature type="chain" id="PRO_5047143738" evidence="4">
    <location>
        <begin position="25"/>
        <end position="421"/>
    </location>
</feature>
<comment type="caution">
    <text evidence="6">The sequence shown here is derived from an EMBL/GenBank/DDBJ whole genome shotgun (WGS) entry which is preliminary data.</text>
</comment>
<evidence type="ECO:0000256" key="2">
    <source>
        <dbReference type="ARBA" id="ARBA00022729"/>
    </source>
</evidence>
<keyword evidence="3" id="KW-0813">Transport</keyword>
<evidence type="ECO:0000256" key="3">
    <source>
        <dbReference type="ARBA" id="ARBA00022970"/>
    </source>
</evidence>
<feature type="domain" description="Leucine-binding protein" evidence="5">
    <location>
        <begin position="29"/>
        <end position="347"/>
    </location>
</feature>
<dbReference type="PANTHER" id="PTHR30483:SF6">
    <property type="entry name" value="PERIPLASMIC BINDING PROTEIN OF ABC TRANSPORTER FOR NATURAL AMINO ACIDS"/>
    <property type="match status" value="1"/>
</dbReference>
<evidence type="ECO:0000313" key="7">
    <source>
        <dbReference type="Proteomes" id="UP001549076"/>
    </source>
</evidence>
<evidence type="ECO:0000313" key="6">
    <source>
        <dbReference type="EMBL" id="MET3792449.1"/>
    </source>
</evidence>
<dbReference type="Proteomes" id="UP001549076">
    <property type="component" value="Unassembled WGS sequence"/>
</dbReference>
<dbReference type="InterPro" id="IPR051010">
    <property type="entry name" value="BCAA_transport"/>
</dbReference>
<comment type="similarity">
    <text evidence="1">Belongs to the leucine-binding protein family.</text>
</comment>
<dbReference type="SUPFAM" id="SSF53822">
    <property type="entry name" value="Periplasmic binding protein-like I"/>
    <property type="match status" value="1"/>
</dbReference>
<evidence type="ECO:0000259" key="5">
    <source>
        <dbReference type="Pfam" id="PF13458"/>
    </source>
</evidence>
<dbReference type="Pfam" id="PF13458">
    <property type="entry name" value="Peripla_BP_6"/>
    <property type="match status" value="1"/>
</dbReference>
<proteinExistence type="inferred from homology"/>
<keyword evidence="2 4" id="KW-0732">Signal</keyword>
<accession>A0ABV2N0Z2</accession>
<keyword evidence="3" id="KW-0029">Amino-acid transport</keyword>
<reference evidence="6 7" key="1">
    <citation type="submission" date="2024-06" db="EMBL/GenBank/DDBJ databases">
        <title>Genomic Encyclopedia of Type Strains, Phase IV (KMG-IV): sequencing the most valuable type-strain genomes for metagenomic binning, comparative biology and taxonomic classification.</title>
        <authorList>
            <person name="Goeker M."/>
        </authorList>
    </citation>
    <scope>NUCLEOTIDE SEQUENCE [LARGE SCALE GENOMIC DNA]</scope>
    <source>
        <strain evidence="6 7">DSM 27865</strain>
    </source>
</reference>
<dbReference type="Gene3D" id="3.40.50.2300">
    <property type="match status" value="2"/>
</dbReference>
<sequence>MKHFIASAAIGAGLLMGSAAVANAQSCEVVVGSVLSITGSMASIGSAIGDAGKLAVDQFNEAGGVNGCTVKYVLRDDQGSPNVGVDAAKTLVEIERVPVLLGAIQSGVSLPILTSVTVPANVTQISCCSSAPSFTALAREGGTKGFWFRTLPTDRPQAAVLAKIAADRGYKKLAIIHVNSDYGVSLAGSFRKDAETLGMTVTNMVAYNQEQASYRAEVNAALQGEPEALVLIAFPADGATVTREWISFGGPQKFVFSNALRADEFVEAVGADYLTEAYGIDNAQVEGESVTTFNSDWQEKFGSEPNGPGLHTMYDAAAVALLAMEQAGEATGTAIRDNVRKVTSGDGEQIFPGVEGFKKAKQLISEGKAIRYVGATGPLEFDENGDVVGPYLIWGVKDGKLVTLDKWDNERVTATIGEIGQ</sequence>
<dbReference type="InterPro" id="IPR028082">
    <property type="entry name" value="Peripla_BP_I"/>
</dbReference>
<organism evidence="6 7">
    <name type="scientific">Aquamicrobium terrae</name>
    <dbReference type="NCBI Taxonomy" id="1324945"/>
    <lineage>
        <taxon>Bacteria</taxon>
        <taxon>Pseudomonadati</taxon>
        <taxon>Pseudomonadota</taxon>
        <taxon>Alphaproteobacteria</taxon>
        <taxon>Hyphomicrobiales</taxon>
        <taxon>Phyllobacteriaceae</taxon>
        <taxon>Aquamicrobium</taxon>
    </lineage>
</organism>
<evidence type="ECO:0000256" key="1">
    <source>
        <dbReference type="ARBA" id="ARBA00010062"/>
    </source>
</evidence>
<name>A0ABV2N0Z2_9HYPH</name>
<dbReference type="CDD" id="cd06346">
    <property type="entry name" value="PBP1_ABC_ligand_binding-like"/>
    <property type="match status" value="1"/>
</dbReference>